<name>A0A8S5V7K9_9CAUD</name>
<accession>A0A8S5V7K9</accession>
<organism evidence="1">
    <name type="scientific">Siphoviridae sp. ctiuu37</name>
    <dbReference type="NCBI Taxonomy" id="2825628"/>
    <lineage>
        <taxon>Viruses</taxon>
        <taxon>Duplodnaviria</taxon>
        <taxon>Heunggongvirae</taxon>
        <taxon>Uroviricota</taxon>
        <taxon>Caudoviricetes</taxon>
    </lineage>
</organism>
<reference evidence="1" key="1">
    <citation type="journal article" date="2021" name="Proc. Natl. Acad. Sci. U.S.A.">
        <title>A Catalog of Tens of Thousands of Viruses from Human Metagenomes Reveals Hidden Associations with Chronic Diseases.</title>
        <authorList>
            <person name="Tisza M.J."/>
            <person name="Buck C.B."/>
        </authorList>
    </citation>
    <scope>NUCLEOTIDE SEQUENCE</scope>
    <source>
        <strain evidence="1">Ctiuu37</strain>
    </source>
</reference>
<proteinExistence type="predicted"/>
<evidence type="ECO:0000313" key="1">
    <source>
        <dbReference type="EMBL" id="DAG02730.1"/>
    </source>
</evidence>
<protein>
    <submittedName>
        <fullName evidence="1">Head to tail adaptor</fullName>
    </submittedName>
</protein>
<sequence length="88" mass="10708">MLEEMIEEVRQEFQIPPYFPDESLLRYLKEGKHRLDTLNPGRNLETDDTFRSLLKNYVYYAYNHKTYEWEQNYAAIILSWQLESEVPS</sequence>
<dbReference type="EMBL" id="BK016214">
    <property type="protein sequence ID" value="DAG02730.1"/>
    <property type="molecule type" value="Genomic_DNA"/>
</dbReference>